<dbReference type="Gene3D" id="3.20.20.80">
    <property type="entry name" value="Glycosidases"/>
    <property type="match status" value="1"/>
</dbReference>
<dbReference type="AlphaFoldDB" id="A0AB39RNW8"/>
<organism evidence="1">
    <name type="scientific">Streptomyces sp. R41</name>
    <dbReference type="NCBI Taxonomy" id="3238632"/>
    <lineage>
        <taxon>Bacteria</taxon>
        <taxon>Bacillati</taxon>
        <taxon>Actinomycetota</taxon>
        <taxon>Actinomycetes</taxon>
        <taxon>Kitasatosporales</taxon>
        <taxon>Streptomycetaceae</taxon>
        <taxon>Streptomyces</taxon>
    </lineage>
</organism>
<evidence type="ECO:0000313" key="1">
    <source>
        <dbReference type="EMBL" id="XDQ56161.1"/>
    </source>
</evidence>
<protein>
    <submittedName>
        <fullName evidence="1">Uncharacterized protein</fullName>
    </submittedName>
</protein>
<accession>A0AB39RNW8</accession>
<sequence length="42" mass="4504">MDQVRADRDRDRSCAAGSEADECSGIDQTTYAFTKALAGYTG</sequence>
<proteinExistence type="predicted"/>
<name>A0AB39RNW8_9ACTN</name>
<dbReference type="RefSeq" id="WP_369249267.1">
    <property type="nucleotide sequence ID" value="NZ_CP163443.1"/>
</dbReference>
<reference evidence="1" key="1">
    <citation type="submission" date="2024-07" db="EMBL/GenBank/DDBJ databases">
        <authorList>
            <person name="Yu S.T."/>
        </authorList>
    </citation>
    <scope>NUCLEOTIDE SEQUENCE</scope>
    <source>
        <strain evidence="1">R41</strain>
    </source>
</reference>
<dbReference type="EMBL" id="CP163443">
    <property type="protein sequence ID" value="XDQ56161.1"/>
    <property type="molecule type" value="Genomic_DNA"/>
</dbReference>
<gene>
    <name evidence="1" type="ORF">AB5J53_33050</name>
</gene>